<reference evidence="1 2" key="1">
    <citation type="journal article" date="2023" name="Int. J. Syst. Evol. Microbiol.">
        <title>The observation of taxonomic boundaries for the 16SrII and 16SrXXV phytoplasmas using genome-based delimitation.</title>
        <authorList>
            <person name="Rodrigues Jardim B."/>
            <person name="Tran-Nguyen L.T.T."/>
            <person name="Gambley C."/>
            <person name="Al-Sadi A.M."/>
            <person name="Al-Subhi A.M."/>
            <person name="Foissac X."/>
            <person name="Salar P."/>
            <person name="Cai H."/>
            <person name="Yang J.Y."/>
            <person name="Davis R."/>
            <person name="Jones L."/>
            <person name="Rodoni B."/>
            <person name="Constable F.E."/>
        </authorList>
    </citation>
    <scope>NUCLEOTIDE SEQUENCE [LARGE SCALE GENOMIC DNA]</scope>
    <source>
        <strain evidence="1">BAWM-322</strain>
    </source>
</reference>
<keyword evidence="1" id="KW-0449">Lipoprotein</keyword>
<accession>A0ABU8ZSY4</accession>
<gene>
    <name evidence="1" type="ORF">OC725_01080</name>
</gene>
<evidence type="ECO:0000313" key="1">
    <source>
        <dbReference type="EMBL" id="MEK0311864.1"/>
    </source>
</evidence>
<name>A0ABU8ZSY4_9MOLU</name>
<dbReference type="Proteomes" id="UP001382955">
    <property type="component" value="Unassembled WGS sequence"/>
</dbReference>
<evidence type="ECO:0000313" key="2">
    <source>
        <dbReference type="Proteomes" id="UP001382955"/>
    </source>
</evidence>
<organism evidence="1 2">
    <name type="scientific">Candidatus Phytoplasma fabacearum</name>
    <dbReference type="NCBI Taxonomy" id="2982628"/>
    <lineage>
        <taxon>Bacteria</taxon>
        <taxon>Bacillati</taxon>
        <taxon>Mycoplasmatota</taxon>
        <taxon>Mollicutes</taxon>
        <taxon>Acholeplasmatales</taxon>
        <taxon>Acholeplasmataceae</taxon>
        <taxon>Candidatus Phytoplasma</taxon>
        <taxon>16SrII (Peanut WB group)</taxon>
    </lineage>
</organism>
<dbReference type="EMBL" id="JAOSIK010000006">
    <property type="protein sequence ID" value="MEK0311864.1"/>
    <property type="molecule type" value="Genomic_DNA"/>
</dbReference>
<dbReference type="RefSeq" id="WP_304512542.1">
    <property type="nucleotide sequence ID" value="NZ_JAOSIK010000006.1"/>
</dbReference>
<comment type="caution">
    <text evidence="1">The sequence shown here is derived from an EMBL/GenBank/DDBJ whole genome shotgun (WGS) entry which is preliminary data.</text>
</comment>
<proteinExistence type="predicted"/>
<sequence>MNHNSEIRIGGWINKSNTPTDLVQIKHFLQTLKAELINLTIITHTKQQNTYQEANYHPKNQTLFVDPRILAEIKAYKITLIEEHFATSNSKPLLTDLTPLKIKNNSLKNHYPLFQINYQNETKNRIKELIGKMAIHNLKTLQLYPLDPNKRDKYNNPINTNYKKSLNIIYYQQEDLKFIKCFLTKAKQGYRVKKLHPKYKYIPKQQQ</sequence>
<protein>
    <submittedName>
        <fullName evidence="1">Phase variable surface lipoprotein</fullName>
    </submittedName>
</protein>
<keyword evidence="2" id="KW-1185">Reference proteome</keyword>